<keyword evidence="2" id="KW-1185">Reference proteome</keyword>
<evidence type="ECO:0000313" key="1">
    <source>
        <dbReference type="EMBL" id="EOW84710.1"/>
    </source>
</evidence>
<proteinExistence type="predicted"/>
<protein>
    <recommendedName>
        <fullName evidence="3">Cyclic lactone autoinducer peptide</fullName>
    </recommendedName>
</protein>
<reference evidence="1 2" key="1">
    <citation type="submission" date="2013-03" db="EMBL/GenBank/DDBJ databases">
        <title>The Genome Sequence of Enterococcus columbae ATCC_51263 (PacBio/Illumina hybrid assembly).</title>
        <authorList>
            <consortium name="The Broad Institute Genomics Platform"/>
            <consortium name="The Broad Institute Genome Sequencing Center for Infectious Disease"/>
            <person name="Earl A."/>
            <person name="Russ C."/>
            <person name="Gilmore M."/>
            <person name="Surin D."/>
            <person name="Walker B."/>
            <person name="Young S."/>
            <person name="Zeng Q."/>
            <person name="Gargeya S."/>
            <person name="Fitzgerald M."/>
            <person name="Haas B."/>
            <person name="Abouelleil A."/>
            <person name="Allen A.W."/>
            <person name="Alvarado L."/>
            <person name="Arachchi H.M."/>
            <person name="Berlin A.M."/>
            <person name="Chapman S.B."/>
            <person name="Gainer-Dewar J."/>
            <person name="Goldberg J."/>
            <person name="Griggs A."/>
            <person name="Gujja S."/>
            <person name="Hansen M."/>
            <person name="Howarth C."/>
            <person name="Imamovic A."/>
            <person name="Ireland A."/>
            <person name="Larimer J."/>
            <person name="McCowan C."/>
            <person name="Murphy C."/>
            <person name="Pearson M."/>
            <person name="Poon T.W."/>
            <person name="Priest M."/>
            <person name="Roberts A."/>
            <person name="Saif S."/>
            <person name="Shea T."/>
            <person name="Sisk P."/>
            <person name="Sykes S."/>
            <person name="Wortman J."/>
            <person name="Nusbaum C."/>
            <person name="Birren B."/>
        </authorList>
    </citation>
    <scope>NUCLEOTIDE SEQUENCE [LARGE SCALE GENOMIC DNA]</scope>
    <source>
        <strain evidence="1 2">ATCC 51263</strain>
    </source>
</reference>
<dbReference type="InterPro" id="IPR009229">
    <property type="entry name" value="AgrD"/>
</dbReference>
<evidence type="ECO:0000313" key="2">
    <source>
        <dbReference type="Proteomes" id="UP000014113"/>
    </source>
</evidence>
<dbReference type="RefSeq" id="WP_016182771.1">
    <property type="nucleotide sequence ID" value="NZ_JXKI01000006.1"/>
</dbReference>
<dbReference type="NCBIfam" id="TIGR04223">
    <property type="entry name" value="quorum_AgrD"/>
    <property type="match status" value="1"/>
</dbReference>
<gene>
    <name evidence="1" type="ORF">I568_01206</name>
</gene>
<dbReference type="STRING" id="1121865.OMW_00608"/>
<sequence length="48" mass="5533">MNSFIKKNILKQLKKLAKITASSSVNFSCALFFGQEKIPEEVKKLRKF</sequence>
<accession>S0KIM8</accession>
<name>S0KIM8_9ENTE</name>
<dbReference type="Proteomes" id="UP000014113">
    <property type="component" value="Unassembled WGS sequence"/>
</dbReference>
<dbReference type="EMBL" id="ASWJ01000004">
    <property type="protein sequence ID" value="EOW84710.1"/>
    <property type="molecule type" value="Genomic_DNA"/>
</dbReference>
<evidence type="ECO:0008006" key="3">
    <source>
        <dbReference type="Google" id="ProtNLM"/>
    </source>
</evidence>
<comment type="caution">
    <text evidence="1">The sequence shown here is derived from an EMBL/GenBank/DDBJ whole genome shotgun (WGS) entry which is preliminary data.</text>
</comment>
<organism evidence="1 2">
    <name type="scientific">Enterococcus columbae DSM 7374 = ATCC 51263</name>
    <dbReference type="NCBI Taxonomy" id="1121865"/>
    <lineage>
        <taxon>Bacteria</taxon>
        <taxon>Bacillati</taxon>
        <taxon>Bacillota</taxon>
        <taxon>Bacilli</taxon>
        <taxon>Lactobacillales</taxon>
        <taxon>Enterococcaceae</taxon>
        <taxon>Enterococcus</taxon>
    </lineage>
</organism>
<dbReference type="AlphaFoldDB" id="S0KIM8"/>
<dbReference type="PATRIC" id="fig|1121865.3.peg.598"/>